<sequence>MSQIDTEAGKPADPAAAGQPTAAADPVSEDPVPENPVPENDAASPEHGMPVQKPGEIGGPRGPEPTRYGDWESKGRCTDF</sequence>
<keyword evidence="4" id="KW-1185">Reference proteome</keyword>
<reference evidence="3" key="1">
    <citation type="submission" date="2021-02" db="EMBL/GenBank/DDBJ databases">
        <title>Skermanella TT6 skin isolate.</title>
        <authorList>
            <person name="Lee K."/>
            <person name="Ganzorig M."/>
        </authorList>
    </citation>
    <scope>NUCLEOTIDE SEQUENCE</scope>
    <source>
        <strain evidence="3">TT6</strain>
    </source>
</reference>
<comment type="similarity">
    <text evidence="1">Belongs to the SDHAF4 family.</text>
</comment>
<dbReference type="RefSeq" id="WP_201075505.1">
    <property type="nucleotide sequence ID" value="NZ_CP067420.1"/>
</dbReference>
<dbReference type="PANTHER" id="PTHR28524">
    <property type="entry name" value="SUCCINATE DEHYDROGENASE ASSEMBLY FACTOR 4, MITOCHONDRIAL"/>
    <property type="match status" value="1"/>
</dbReference>
<dbReference type="InterPro" id="IPR012875">
    <property type="entry name" value="SDHF4"/>
</dbReference>
<proteinExistence type="inferred from homology"/>
<dbReference type="PANTHER" id="PTHR28524:SF3">
    <property type="entry name" value="SUCCINATE DEHYDROGENASE ASSEMBLY FACTOR 4, MITOCHONDRIAL"/>
    <property type="match status" value="1"/>
</dbReference>
<name>A0ABX7B5G2_9PROT</name>
<feature type="compositionally biased region" description="Basic and acidic residues" evidence="2">
    <location>
        <begin position="67"/>
        <end position="80"/>
    </location>
</feature>
<accession>A0ABX7B5G2</accession>
<evidence type="ECO:0000256" key="2">
    <source>
        <dbReference type="SAM" id="MobiDB-lite"/>
    </source>
</evidence>
<evidence type="ECO:0000313" key="4">
    <source>
        <dbReference type="Proteomes" id="UP000595197"/>
    </source>
</evidence>
<evidence type="ECO:0000313" key="3">
    <source>
        <dbReference type="EMBL" id="QQP89359.1"/>
    </source>
</evidence>
<dbReference type="Proteomes" id="UP000595197">
    <property type="component" value="Chromosome"/>
</dbReference>
<dbReference type="EMBL" id="CP067420">
    <property type="protein sequence ID" value="QQP89359.1"/>
    <property type="molecule type" value="Genomic_DNA"/>
</dbReference>
<organism evidence="3 4">
    <name type="scientific">Skermanella cutis</name>
    <dbReference type="NCBI Taxonomy" id="2775420"/>
    <lineage>
        <taxon>Bacteria</taxon>
        <taxon>Pseudomonadati</taxon>
        <taxon>Pseudomonadota</taxon>
        <taxon>Alphaproteobacteria</taxon>
        <taxon>Rhodospirillales</taxon>
        <taxon>Azospirillaceae</taxon>
        <taxon>Skermanella</taxon>
    </lineage>
</organism>
<feature type="region of interest" description="Disordered" evidence="2">
    <location>
        <begin position="1"/>
        <end position="80"/>
    </location>
</feature>
<feature type="compositionally biased region" description="Low complexity" evidence="2">
    <location>
        <begin position="11"/>
        <end position="26"/>
    </location>
</feature>
<protein>
    <submittedName>
        <fullName evidence="3">DUF1674 domain-containing protein</fullName>
    </submittedName>
</protein>
<gene>
    <name evidence="3" type="ORF">IGS68_25805</name>
</gene>
<evidence type="ECO:0000256" key="1">
    <source>
        <dbReference type="ARBA" id="ARBA00005701"/>
    </source>
</evidence>
<dbReference type="Pfam" id="PF07896">
    <property type="entry name" value="DUF1674"/>
    <property type="match status" value="1"/>
</dbReference>